<dbReference type="EMBL" id="CP133659">
    <property type="protein sequence ID" value="WMW66913.1"/>
    <property type="molecule type" value="Genomic_DNA"/>
</dbReference>
<feature type="domain" description="2Fe-2S ferredoxin-type" evidence="6">
    <location>
        <begin position="1"/>
        <end position="77"/>
    </location>
</feature>
<keyword evidence="1" id="KW-0001">2Fe-2S</keyword>
<dbReference type="PANTHER" id="PTHR44379">
    <property type="entry name" value="OXIDOREDUCTASE WITH IRON-SULFUR SUBUNIT"/>
    <property type="match status" value="1"/>
</dbReference>
<protein>
    <submittedName>
        <fullName evidence="7">(2Fe-2S)-binding protein</fullName>
    </submittedName>
</protein>
<keyword evidence="3" id="KW-0560">Oxidoreductase</keyword>
<accession>A0ABY9R7Y2</accession>
<gene>
    <name evidence="7" type="ORF">KPS_001544</name>
</gene>
<evidence type="ECO:0000256" key="1">
    <source>
        <dbReference type="ARBA" id="ARBA00022714"/>
    </source>
</evidence>
<evidence type="ECO:0000256" key="4">
    <source>
        <dbReference type="ARBA" id="ARBA00023004"/>
    </source>
</evidence>
<evidence type="ECO:0000313" key="7">
    <source>
        <dbReference type="EMBL" id="WMW66913.1"/>
    </source>
</evidence>
<dbReference type="InterPro" id="IPR001041">
    <property type="entry name" value="2Fe-2S_ferredoxin-type"/>
</dbReference>
<dbReference type="SUPFAM" id="SSF47741">
    <property type="entry name" value="CO dehydrogenase ISP C-domain like"/>
    <property type="match status" value="1"/>
</dbReference>
<dbReference type="RefSeq" id="WP_309542769.1">
    <property type="nucleotide sequence ID" value="NZ_CP133659.1"/>
</dbReference>
<keyword evidence="4" id="KW-0408">Iron</keyword>
<evidence type="ECO:0000259" key="6">
    <source>
        <dbReference type="PROSITE" id="PS51085"/>
    </source>
</evidence>
<dbReference type="PROSITE" id="PS51085">
    <property type="entry name" value="2FE2S_FER_2"/>
    <property type="match status" value="1"/>
</dbReference>
<sequence length="150" mass="15825">MIIRFSLNGTDTRLEVAGDERVVDLIRERLGLTGTKEGCGSGECGACSVLVDGEARLSCLMLAAQLDGRSLTTIEGLGTPEAPHPLQRSFAEHGAVQCGFCSPGMVVAAADLLARNPHASREEIREGLSGNLCRCTGYGRIVDAVKKVKP</sequence>
<reference evidence="7" key="1">
    <citation type="submission" date="2023-09" db="EMBL/GenBank/DDBJ databases">
        <authorList>
            <consortium name="CW5 consortium"/>
            <person name="Lu C.-W."/>
        </authorList>
    </citation>
    <scope>NUCLEOTIDE SEQUENCE</scope>
    <source>
        <strain evidence="7">KPS</strain>
    </source>
</reference>
<dbReference type="InterPro" id="IPR036884">
    <property type="entry name" value="2Fe-2S-bd_dom_sf"/>
</dbReference>
<dbReference type="InterPro" id="IPR051452">
    <property type="entry name" value="Diverse_Oxidoreductases"/>
</dbReference>
<keyword evidence="5" id="KW-0411">Iron-sulfur</keyword>
<dbReference type="InterPro" id="IPR006058">
    <property type="entry name" value="2Fe2S_fd_BS"/>
</dbReference>
<dbReference type="CDD" id="cd00207">
    <property type="entry name" value="fer2"/>
    <property type="match status" value="1"/>
</dbReference>
<dbReference type="PANTHER" id="PTHR44379:SF8">
    <property type="entry name" value="XANTHINE DEHYDROGENASE IRON-SULFUR-BINDING SUBUNIT XDHC-RELATED"/>
    <property type="match status" value="1"/>
</dbReference>
<dbReference type="Pfam" id="PF01799">
    <property type="entry name" value="Fer2_2"/>
    <property type="match status" value="1"/>
</dbReference>
<dbReference type="PROSITE" id="PS00197">
    <property type="entry name" value="2FE2S_FER_1"/>
    <property type="match status" value="1"/>
</dbReference>
<evidence type="ECO:0000256" key="2">
    <source>
        <dbReference type="ARBA" id="ARBA00022723"/>
    </source>
</evidence>
<dbReference type="Gene3D" id="1.10.150.120">
    <property type="entry name" value="[2Fe-2S]-binding domain"/>
    <property type="match status" value="1"/>
</dbReference>
<organism evidence="7 8">
    <name type="scientific">Nitratidesulfovibrio liaohensis</name>
    <dbReference type="NCBI Taxonomy" id="2604158"/>
    <lineage>
        <taxon>Bacteria</taxon>
        <taxon>Pseudomonadati</taxon>
        <taxon>Thermodesulfobacteriota</taxon>
        <taxon>Desulfovibrionia</taxon>
        <taxon>Desulfovibrionales</taxon>
        <taxon>Desulfovibrionaceae</taxon>
        <taxon>Nitratidesulfovibrio</taxon>
    </lineage>
</organism>
<dbReference type="SUPFAM" id="SSF54292">
    <property type="entry name" value="2Fe-2S ferredoxin-like"/>
    <property type="match status" value="1"/>
</dbReference>
<dbReference type="InterPro" id="IPR012675">
    <property type="entry name" value="Beta-grasp_dom_sf"/>
</dbReference>
<evidence type="ECO:0000256" key="5">
    <source>
        <dbReference type="ARBA" id="ARBA00023014"/>
    </source>
</evidence>
<proteinExistence type="predicted"/>
<dbReference type="Gene3D" id="3.10.20.30">
    <property type="match status" value="1"/>
</dbReference>
<dbReference type="Proteomes" id="UP001180616">
    <property type="component" value="Chromosome"/>
</dbReference>
<dbReference type="InterPro" id="IPR036010">
    <property type="entry name" value="2Fe-2S_ferredoxin-like_sf"/>
</dbReference>
<dbReference type="Pfam" id="PF00111">
    <property type="entry name" value="Fer2"/>
    <property type="match status" value="1"/>
</dbReference>
<evidence type="ECO:0000313" key="8">
    <source>
        <dbReference type="Proteomes" id="UP001180616"/>
    </source>
</evidence>
<keyword evidence="8" id="KW-1185">Reference proteome</keyword>
<dbReference type="InterPro" id="IPR002888">
    <property type="entry name" value="2Fe-2S-bd"/>
</dbReference>
<evidence type="ECO:0000256" key="3">
    <source>
        <dbReference type="ARBA" id="ARBA00023002"/>
    </source>
</evidence>
<keyword evidence="2" id="KW-0479">Metal-binding</keyword>
<name>A0ABY9R7Y2_9BACT</name>